<proteinExistence type="predicted"/>
<dbReference type="SUPFAM" id="SSF54001">
    <property type="entry name" value="Cysteine proteinases"/>
    <property type="match status" value="1"/>
</dbReference>
<evidence type="ECO:0000313" key="10">
    <source>
        <dbReference type="Proteomes" id="UP001174677"/>
    </source>
</evidence>
<feature type="region of interest" description="Disordered" evidence="5">
    <location>
        <begin position="782"/>
        <end position="808"/>
    </location>
</feature>
<name>A0ABQ9MD79_HEVBR</name>
<evidence type="ECO:0000256" key="1">
    <source>
        <dbReference type="ARBA" id="ARBA00022723"/>
    </source>
</evidence>
<keyword evidence="6" id="KW-1133">Transmembrane helix</keyword>
<evidence type="ECO:0000256" key="5">
    <source>
        <dbReference type="SAM" id="MobiDB-lite"/>
    </source>
</evidence>
<protein>
    <recommendedName>
        <fullName evidence="11">USP domain-containing protein</fullName>
    </recommendedName>
</protein>
<feature type="region of interest" description="Disordered" evidence="5">
    <location>
        <begin position="724"/>
        <end position="762"/>
    </location>
</feature>
<dbReference type="Pfam" id="PF00443">
    <property type="entry name" value="UCH"/>
    <property type="match status" value="1"/>
</dbReference>
<evidence type="ECO:0000256" key="6">
    <source>
        <dbReference type="SAM" id="Phobius"/>
    </source>
</evidence>
<keyword evidence="6" id="KW-0812">Transmembrane</keyword>
<feature type="transmembrane region" description="Helical" evidence="6">
    <location>
        <begin position="6"/>
        <end position="25"/>
    </location>
</feature>
<feature type="compositionally biased region" description="Basic and acidic residues" evidence="5">
    <location>
        <begin position="724"/>
        <end position="734"/>
    </location>
</feature>
<dbReference type="Proteomes" id="UP001174677">
    <property type="component" value="Chromosome 7"/>
</dbReference>
<keyword evidence="3" id="KW-0862">Zinc</keyword>
<dbReference type="InterPro" id="IPR028889">
    <property type="entry name" value="USP"/>
</dbReference>
<dbReference type="PANTHER" id="PTHR24006">
    <property type="entry name" value="UBIQUITIN CARBOXYL-TERMINAL HYDROLASE"/>
    <property type="match status" value="1"/>
</dbReference>
<feature type="compositionally biased region" description="Basic and acidic residues" evidence="5">
    <location>
        <begin position="798"/>
        <end position="808"/>
    </location>
</feature>
<dbReference type="PANTHER" id="PTHR24006:SF690">
    <property type="entry name" value="UBIQUITIN CARBOXYL-TERMINAL HYDROLASE 17"/>
    <property type="match status" value="1"/>
</dbReference>
<dbReference type="Gene3D" id="6.10.140.2220">
    <property type="match status" value="1"/>
</dbReference>
<feature type="compositionally biased region" description="Polar residues" evidence="5">
    <location>
        <begin position="683"/>
        <end position="703"/>
    </location>
</feature>
<feature type="compositionally biased region" description="Low complexity" evidence="5">
    <location>
        <begin position="737"/>
        <end position="759"/>
    </location>
</feature>
<gene>
    <name evidence="9" type="ORF">P3X46_012736</name>
</gene>
<feature type="region of interest" description="Disordered" evidence="5">
    <location>
        <begin position="671"/>
        <end position="708"/>
    </location>
</feature>
<comment type="caution">
    <text evidence="9">The sequence shown here is derived from an EMBL/GenBank/DDBJ whole genome shotgun (WGS) entry which is preliminary data.</text>
</comment>
<dbReference type="EMBL" id="JARPOI010000007">
    <property type="protein sequence ID" value="KAJ9177525.1"/>
    <property type="molecule type" value="Genomic_DNA"/>
</dbReference>
<feature type="domain" description="MYND-type" evidence="8">
    <location>
        <begin position="69"/>
        <end position="106"/>
    </location>
</feature>
<evidence type="ECO:0000259" key="8">
    <source>
        <dbReference type="PROSITE" id="PS50865"/>
    </source>
</evidence>
<dbReference type="PROSITE" id="PS50865">
    <property type="entry name" value="ZF_MYND_2"/>
    <property type="match status" value="1"/>
</dbReference>
<dbReference type="InterPro" id="IPR038765">
    <property type="entry name" value="Papain-like_cys_pep_sf"/>
</dbReference>
<accession>A0ABQ9MD79</accession>
<feature type="domain" description="USP" evidence="7">
    <location>
        <begin position="350"/>
        <end position="653"/>
    </location>
</feature>
<organism evidence="9 10">
    <name type="scientific">Hevea brasiliensis</name>
    <name type="common">Para rubber tree</name>
    <name type="synonym">Siphonia brasiliensis</name>
    <dbReference type="NCBI Taxonomy" id="3981"/>
    <lineage>
        <taxon>Eukaryota</taxon>
        <taxon>Viridiplantae</taxon>
        <taxon>Streptophyta</taxon>
        <taxon>Embryophyta</taxon>
        <taxon>Tracheophyta</taxon>
        <taxon>Spermatophyta</taxon>
        <taxon>Magnoliopsida</taxon>
        <taxon>eudicotyledons</taxon>
        <taxon>Gunneridae</taxon>
        <taxon>Pentapetalae</taxon>
        <taxon>rosids</taxon>
        <taxon>fabids</taxon>
        <taxon>Malpighiales</taxon>
        <taxon>Euphorbiaceae</taxon>
        <taxon>Crotonoideae</taxon>
        <taxon>Micrandreae</taxon>
        <taxon>Hevea</taxon>
    </lineage>
</organism>
<reference evidence="9" key="1">
    <citation type="journal article" date="2023" name="Plant Biotechnol. J.">
        <title>Chromosome-level wild Hevea brasiliensis genome provides new tools for genomic-assisted breeding and valuable loci to elevate rubber yield.</title>
        <authorList>
            <person name="Cheng H."/>
            <person name="Song X."/>
            <person name="Hu Y."/>
            <person name="Wu T."/>
            <person name="Yang Q."/>
            <person name="An Z."/>
            <person name="Feng S."/>
            <person name="Deng Z."/>
            <person name="Wu W."/>
            <person name="Zeng X."/>
            <person name="Tu M."/>
            <person name="Wang X."/>
            <person name="Huang H."/>
        </authorList>
    </citation>
    <scope>NUCLEOTIDE SEQUENCE</scope>
    <source>
        <strain evidence="9">MT/VB/25A 57/8</strain>
    </source>
</reference>
<dbReference type="InterPro" id="IPR002893">
    <property type="entry name" value="Znf_MYND"/>
</dbReference>
<sequence>MLILGIIGFQTLFVVFLSVLCLWIHHKLRNAVARKEEINRLVDMVSRESAMAEFDAVYEYKSLPRSHQCAVCFCPTTTRCSQCKSVHYCSGKCQIIHWRRGHKDECRPLATALHLKQESEFCERASSEKQSEMHAAERELLANISASKELGCSGTGKSEIPSADIGPDMPDTRVSSKEIQETILPPPKSTKSVTCVNGVSHPSKLHKIKSSYTDEVAECESQLPNGNAMIDDVWPEKLSHKKSIRRAASSEMLVADSYDCKNSTSLSSSKLDYVTDDGEEVSRVLKGKDARSLSFNASGDHSQGASNGLRNSVWKKVQQLRAKQSHNYEIIFPYELFVKLYSCDEELSPFGLRNCGNSCYANTVLQCLAFTRPLTSYFVRRLHSNACRKKEWCFICEFEFLILKAREGDSSLSPIRILSKIQKIGSHLGHGREEDAHEFLRYAVDTMQSICLKDAGALGRLAEETTLVGLTFGGYLRSKITCMRCLGKSERYERIMDLTVEIDGDIETLEEALTQFTADELLDGENKYNCSRCKSYVKAKKKLTVLEAPNILTIVLKRFQSGNFGKLSKSVRFPEVLSLAPYMHGKSDKSPQYSLYAVVVHRDRMNDTSTGHYVCYIKTACGEWFGVNDSLVMPVELERVLLEEAYMLLYARHFPRGPAVLKGDIETHGVKSKKRNLEAVPSRLSTSKVRSNSHCSSTDPSKAQQKHGKYPYWAASDDFTGNRLHDPDDRRFHPVDSSSESSSLFSWSDASSCSTASTKDSVKSEDFSDFLFGEVGPGWYGHPGISADTVAPSSYRNVDADSHRRWDS</sequence>
<dbReference type="Pfam" id="PF01753">
    <property type="entry name" value="zf-MYND"/>
    <property type="match status" value="1"/>
</dbReference>
<keyword evidence="1" id="KW-0479">Metal-binding</keyword>
<dbReference type="InterPro" id="IPR050164">
    <property type="entry name" value="Peptidase_C19"/>
</dbReference>
<evidence type="ECO:0000256" key="4">
    <source>
        <dbReference type="PROSITE-ProRule" id="PRU00134"/>
    </source>
</evidence>
<feature type="region of interest" description="Disordered" evidence="5">
    <location>
        <begin position="152"/>
        <end position="173"/>
    </location>
</feature>
<keyword evidence="2 4" id="KW-0863">Zinc-finger</keyword>
<evidence type="ECO:0000256" key="3">
    <source>
        <dbReference type="ARBA" id="ARBA00022833"/>
    </source>
</evidence>
<keyword evidence="10" id="KW-1185">Reference proteome</keyword>
<evidence type="ECO:0000256" key="2">
    <source>
        <dbReference type="ARBA" id="ARBA00022771"/>
    </source>
</evidence>
<dbReference type="Gene3D" id="3.90.70.10">
    <property type="entry name" value="Cysteine proteinases"/>
    <property type="match status" value="1"/>
</dbReference>
<evidence type="ECO:0000313" key="9">
    <source>
        <dbReference type="EMBL" id="KAJ9177525.1"/>
    </source>
</evidence>
<keyword evidence="6" id="KW-0472">Membrane</keyword>
<evidence type="ECO:0008006" key="11">
    <source>
        <dbReference type="Google" id="ProtNLM"/>
    </source>
</evidence>
<evidence type="ECO:0000259" key="7">
    <source>
        <dbReference type="PROSITE" id="PS50235"/>
    </source>
</evidence>
<dbReference type="SUPFAM" id="SSF144232">
    <property type="entry name" value="HIT/MYND zinc finger-like"/>
    <property type="match status" value="1"/>
</dbReference>
<dbReference type="InterPro" id="IPR001394">
    <property type="entry name" value="Peptidase_C19_UCH"/>
</dbReference>
<dbReference type="PROSITE" id="PS50235">
    <property type="entry name" value="USP_3"/>
    <property type="match status" value="1"/>
</dbReference>